<dbReference type="HAMAP" id="MF_01942">
    <property type="entry name" value="Lipid_A_LpxL_LpxP"/>
    <property type="match status" value="1"/>
</dbReference>
<organism evidence="10 11">
    <name type="scientific">Paraglaciecola hydrolytica</name>
    <dbReference type="NCBI Taxonomy" id="1799789"/>
    <lineage>
        <taxon>Bacteria</taxon>
        <taxon>Pseudomonadati</taxon>
        <taxon>Pseudomonadota</taxon>
        <taxon>Gammaproteobacteria</taxon>
        <taxon>Alteromonadales</taxon>
        <taxon>Alteromonadaceae</taxon>
        <taxon>Paraglaciecola</taxon>
    </lineage>
</organism>
<keyword evidence="11" id="KW-1185">Reference proteome</keyword>
<evidence type="ECO:0000256" key="9">
    <source>
        <dbReference type="HAMAP-Rule" id="MF_01942"/>
    </source>
</evidence>
<evidence type="ECO:0000256" key="4">
    <source>
        <dbReference type="ARBA" id="ARBA00022692"/>
    </source>
</evidence>
<protein>
    <recommendedName>
        <fullName evidence="9">Lipid A biosynthesis acyltransferase</fullName>
        <ecNumber evidence="9">2.3.1.241</ecNumber>
    </recommendedName>
    <alternativeName>
        <fullName evidence="9">Kdo(2)-lipid IV(A) acyltransferase</fullName>
    </alternativeName>
</protein>
<name>A0A135ZZK5_9ALTE</name>
<dbReference type="UniPathway" id="UPA00360">
    <property type="reaction ID" value="UER00485"/>
</dbReference>
<dbReference type="GO" id="GO:0009245">
    <property type="term" value="P:lipid A biosynthetic process"/>
    <property type="evidence" value="ECO:0007669"/>
    <property type="project" value="InterPro"/>
</dbReference>
<keyword evidence="2 9" id="KW-0997">Cell inner membrane</keyword>
<keyword evidence="8 9" id="KW-0012">Acyltransferase</keyword>
<comment type="function">
    <text evidence="9">Catalyzes the transfer of an acyl chain from an acyl-[acyl-carrier-protein] (ACP) to a Kdo(2)-lipid IV(A) to form a Kdo(2)-(acyl)-lipid IV(A).</text>
</comment>
<dbReference type="Proteomes" id="UP000070299">
    <property type="component" value="Unassembled WGS sequence"/>
</dbReference>
<keyword evidence="4 9" id="KW-0812">Transmembrane</keyword>
<dbReference type="GO" id="GO:0008913">
    <property type="term" value="F:Kdo2-lipid IVA acyltransferase activity"/>
    <property type="evidence" value="ECO:0007669"/>
    <property type="project" value="UniProtKB-EC"/>
</dbReference>
<keyword evidence="3 9" id="KW-0808">Transferase</keyword>
<comment type="similarity">
    <text evidence="9">Belongs to the LpxL/LpxM/LpxP family.</text>
</comment>
<keyword evidence="7 9" id="KW-0472">Membrane</keyword>
<evidence type="ECO:0000256" key="1">
    <source>
        <dbReference type="ARBA" id="ARBA00022475"/>
    </source>
</evidence>
<dbReference type="RefSeq" id="WP_068378590.1">
    <property type="nucleotide sequence ID" value="NZ_LSNE01000007.1"/>
</dbReference>
<comment type="pathway">
    <text evidence="9">Bacterial outer membrane biogenesis; lipopolysaccharide biosynthesis.</text>
</comment>
<evidence type="ECO:0000256" key="8">
    <source>
        <dbReference type="ARBA" id="ARBA00023315"/>
    </source>
</evidence>
<evidence type="ECO:0000256" key="6">
    <source>
        <dbReference type="ARBA" id="ARBA00022989"/>
    </source>
</evidence>
<accession>A0A135ZZK5</accession>
<dbReference type="CDD" id="cd07984">
    <property type="entry name" value="LPLAT_LABLAT-like"/>
    <property type="match status" value="1"/>
</dbReference>
<comment type="catalytic activity">
    <reaction evidence="9">
        <text>an alpha-Kdo-(2-&gt;4)-alpha-Kdo-(2-&gt;6)-lipid IVA + a fatty acyl-[ACP] = an alpha-Kdo-(2-&gt;4)-alpha-Kdo-(2-&gt;6)-(acyl)-lipid IVA + holo-[ACP]</text>
        <dbReference type="Rhea" id="RHEA:69396"/>
        <dbReference type="Rhea" id="RHEA-COMP:9685"/>
        <dbReference type="Rhea" id="RHEA-COMP:14125"/>
        <dbReference type="ChEBI" id="CHEBI:64479"/>
        <dbReference type="ChEBI" id="CHEBI:138651"/>
        <dbReference type="ChEBI" id="CHEBI:176429"/>
        <dbReference type="ChEBI" id="CHEBI:176430"/>
        <dbReference type="EC" id="2.3.1.241"/>
    </reaction>
</comment>
<evidence type="ECO:0000256" key="7">
    <source>
        <dbReference type="ARBA" id="ARBA00023136"/>
    </source>
</evidence>
<evidence type="ECO:0000313" key="11">
    <source>
        <dbReference type="Proteomes" id="UP000070299"/>
    </source>
</evidence>
<dbReference type="EC" id="2.3.1.241" evidence="9"/>
<dbReference type="InterPro" id="IPR004960">
    <property type="entry name" value="LipA_acyltrans"/>
</dbReference>
<dbReference type="EMBL" id="LSNE01000007">
    <property type="protein sequence ID" value="KXI28373.1"/>
    <property type="molecule type" value="Genomic_DNA"/>
</dbReference>
<proteinExistence type="inferred from homology"/>
<evidence type="ECO:0000256" key="3">
    <source>
        <dbReference type="ARBA" id="ARBA00022679"/>
    </source>
</evidence>
<dbReference type="Pfam" id="PF03279">
    <property type="entry name" value="Lip_A_acyltrans"/>
    <property type="match status" value="1"/>
</dbReference>
<dbReference type="GO" id="GO:0005886">
    <property type="term" value="C:plasma membrane"/>
    <property type="evidence" value="ECO:0007669"/>
    <property type="project" value="UniProtKB-SubCell"/>
</dbReference>
<keyword evidence="5 9" id="KW-0448">Lipopolysaccharide biosynthesis</keyword>
<dbReference type="GO" id="GO:0036104">
    <property type="term" value="P:Kdo2-lipid A biosynthetic process"/>
    <property type="evidence" value="ECO:0007669"/>
    <property type="project" value="UniProtKB-UniRule"/>
</dbReference>
<reference evidence="11" key="1">
    <citation type="submission" date="2016-02" db="EMBL/GenBank/DDBJ databases">
        <authorList>
            <person name="Schultz-Johansen M."/>
            <person name="Glaring M.A."/>
            <person name="Bech P.K."/>
            <person name="Stougaard P."/>
        </authorList>
    </citation>
    <scope>NUCLEOTIDE SEQUENCE [LARGE SCALE GENOMIC DNA]</scope>
    <source>
        <strain evidence="11">S66</strain>
    </source>
</reference>
<feature type="short sequence motif" description="HXXXXD motif" evidence="9">
    <location>
        <begin position="136"/>
        <end position="141"/>
    </location>
</feature>
<comment type="caution">
    <text evidence="10">The sequence shown here is derived from an EMBL/GenBank/DDBJ whole genome shotgun (WGS) entry which is preliminary data.</text>
</comment>
<sequence>MQQRKVIAPKFEWSFLLPRYWLTWVSIVLLYTISWLPYRLQLWLGRGIGQLIKLFAHKRYQVAKRNLELCFPHYSEQQRARILAANVNNAGMAILETSMGWWWPTWRVARKAEFEGYEHIEAILAKGKGVLIYCIHNMNLEFSVRVAGLKTPSVAFYRKHNNNLMEYMQYHGRNRSNKYMVNKRDVRGLINALNDGEVCFYLPDQDYGKNKCEFAPLFAVPQVATTTGSLLFAQQANCETLFIASVRTATGYCIKIFPGLENFPSGDDNYDVTRMNKKIEEMILIAPEQYLWMHKRFKTRPDPTEPSLYG</sequence>
<dbReference type="NCBIfam" id="TIGR02207">
    <property type="entry name" value="lipid_A_htrB"/>
    <property type="match status" value="1"/>
</dbReference>
<dbReference type="AlphaFoldDB" id="A0A135ZZK5"/>
<dbReference type="GO" id="GO:0009103">
    <property type="term" value="P:lipopolysaccharide biosynthetic process"/>
    <property type="evidence" value="ECO:0007669"/>
    <property type="project" value="UniProtKB-UniRule"/>
</dbReference>
<dbReference type="UniPathway" id="UPA00030"/>
<evidence type="ECO:0000256" key="2">
    <source>
        <dbReference type="ARBA" id="ARBA00022519"/>
    </source>
</evidence>
<evidence type="ECO:0000313" key="10">
    <source>
        <dbReference type="EMBL" id="KXI28373.1"/>
    </source>
</evidence>
<feature type="transmembrane region" description="Helical" evidence="9">
    <location>
        <begin position="20"/>
        <end position="38"/>
    </location>
</feature>
<gene>
    <name evidence="9" type="primary">lpxL</name>
    <name evidence="10" type="ORF">AX660_18590</name>
</gene>
<evidence type="ECO:0000256" key="5">
    <source>
        <dbReference type="ARBA" id="ARBA00022985"/>
    </source>
</evidence>
<dbReference type="InterPro" id="IPR011920">
    <property type="entry name" value="Lipid_A_LpxL_LpxP"/>
</dbReference>
<comment type="subcellular location">
    <subcellularLocation>
        <location evidence="9">Cell inner membrane</location>
        <topology evidence="9">Single-pass membrane protein</topology>
    </subcellularLocation>
</comment>
<dbReference type="STRING" id="1799789.AX660_18590"/>
<dbReference type="PANTHER" id="PTHR30606:SF9">
    <property type="entry name" value="LIPID A BIOSYNTHESIS LAUROYLTRANSFERASE"/>
    <property type="match status" value="1"/>
</dbReference>
<dbReference type="PANTHER" id="PTHR30606">
    <property type="entry name" value="LIPID A BIOSYNTHESIS LAUROYL ACYLTRANSFERASE"/>
    <property type="match status" value="1"/>
</dbReference>
<keyword evidence="1 9" id="KW-1003">Cell membrane</keyword>
<comment type="pathway">
    <text evidence="9">Glycolipid biosynthesis; KDO(2)-lipid A biosynthesis; KDO(2)-lipid A from CMP-3-deoxy-D-manno-octulosonate and lipid IV(A): step 3/4.</text>
</comment>
<keyword evidence="6 9" id="KW-1133">Transmembrane helix</keyword>
<dbReference type="PIRSF" id="PIRSF026649">
    <property type="entry name" value="MsbB"/>
    <property type="match status" value="1"/>
</dbReference>
<dbReference type="OrthoDB" id="9803456at2"/>